<feature type="domain" description="NAD-dependent epimerase/dehydratase" evidence="2">
    <location>
        <begin position="181"/>
        <end position="291"/>
    </location>
</feature>
<dbReference type="InterPro" id="IPR001509">
    <property type="entry name" value="Epimerase_deHydtase"/>
</dbReference>
<gene>
    <name evidence="3" type="ORF">ACE1CA_33360</name>
</gene>
<dbReference type="Proteomes" id="UP001576780">
    <property type="component" value="Unassembled WGS sequence"/>
</dbReference>
<dbReference type="InterPro" id="IPR036291">
    <property type="entry name" value="NAD(P)-bd_dom_sf"/>
</dbReference>
<evidence type="ECO:0000313" key="4">
    <source>
        <dbReference type="Proteomes" id="UP001576780"/>
    </source>
</evidence>
<name>A0ABV4WWA8_9CYAN</name>
<sequence>MANDKQLMTNGKIMKILITGGAGFIGKWLIEKMPSDAEVVIVDSLDEQVHRRSKDFAPELLARAKCIKADVQDIAEHKEAIEGTDVVIHLAAQTGTGQSMYEISRYVQQNANGTAKLLELISSLEHKPRRIVLSSSRAVYGDGAYTDGKSILYSQGRRVEDLQNGIWEVCGADGQPLKSLPMHESHQTTPTSVYGLTKLWQEQLLQIYCESQGIDLVTLRFQNVYGPKQELGNPYTGIIGIFTNAIVQGNRLELFEDGKVTRDFVFVGDIADAVLECATYEKPVNTILNVGSGVAVTLIEVVETIAEVIGKKAEYTISGRFRVGDVRHAIADMEKYKTTLGHWTPTSLKEGISQYLKWYLNQEPLEQATLEASLREMEQKGLLLAKK</sequence>
<feature type="domain" description="NAD-dependent epimerase/dehydratase" evidence="2">
    <location>
        <begin position="16"/>
        <end position="145"/>
    </location>
</feature>
<keyword evidence="4" id="KW-1185">Reference proteome</keyword>
<organism evidence="3 4">
    <name type="scientific">Floridaenema evergladense BLCC-F167</name>
    <dbReference type="NCBI Taxonomy" id="3153639"/>
    <lineage>
        <taxon>Bacteria</taxon>
        <taxon>Bacillati</taxon>
        <taxon>Cyanobacteriota</taxon>
        <taxon>Cyanophyceae</taxon>
        <taxon>Oscillatoriophycideae</taxon>
        <taxon>Aerosakkonematales</taxon>
        <taxon>Aerosakkonemataceae</taxon>
        <taxon>Floridanema</taxon>
        <taxon>Floridanema evergladense</taxon>
    </lineage>
</organism>
<dbReference type="SUPFAM" id="SSF51735">
    <property type="entry name" value="NAD(P)-binding Rossmann-fold domains"/>
    <property type="match status" value="1"/>
</dbReference>
<dbReference type="Pfam" id="PF01370">
    <property type="entry name" value="Epimerase"/>
    <property type="match status" value="2"/>
</dbReference>
<protein>
    <submittedName>
        <fullName evidence="3">NAD-dependent epimerase/dehydratase family protein</fullName>
    </submittedName>
</protein>
<accession>A0ABV4WWA8</accession>
<dbReference type="RefSeq" id="WP_413281678.1">
    <property type="nucleotide sequence ID" value="NZ_JBHFNT010000305.1"/>
</dbReference>
<reference evidence="3 4" key="1">
    <citation type="submission" date="2024-09" db="EMBL/GenBank/DDBJ databases">
        <title>Floridaenema gen nov. (Aerosakkonemataceae, Aerosakkonematales ord. nov., Cyanobacteria) from benthic tropical and subtropical fresh waters, with the description of four new species.</title>
        <authorList>
            <person name="Moretto J.A."/>
            <person name="Berthold D.E."/>
            <person name="Lefler F.W."/>
            <person name="Huang I.-S."/>
            <person name="Laughinghouse H. IV."/>
        </authorList>
    </citation>
    <scope>NUCLEOTIDE SEQUENCE [LARGE SCALE GENOMIC DNA]</scope>
    <source>
        <strain evidence="3 4">BLCC-F167</strain>
    </source>
</reference>
<dbReference type="PANTHER" id="PTHR43000">
    <property type="entry name" value="DTDP-D-GLUCOSE 4,6-DEHYDRATASE-RELATED"/>
    <property type="match status" value="1"/>
</dbReference>
<proteinExistence type="inferred from homology"/>
<evidence type="ECO:0000313" key="3">
    <source>
        <dbReference type="EMBL" id="MFB2839405.1"/>
    </source>
</evidence>
<evidence type="ECO:0000256" key="1">
    <source>
        <dbReference type="ARBA" id="ARBA00007637"/>
    </source>
</evidence>
<dbReference type="Gene3D" id="3.40.50.720">
    <property type="entry name" value="NAD(P)-binding Rossmann-like Domain"/>
    <property type="match status" value="1"/>
</dbReference>
<evidence type="ECO:0000259" key="2">
    <source>
        <dbReference type="Pfam" id="PF01370"/>
    </source>
</evidence>
<comment type="caution">
    <text evidence="3">The sequence shown here is derived from an EMBL/GenBank/DDBJ whole genome shotgun (WGS) entry which is preliminary data.</text>
</comment>
<dbReference type="EMBL" id="JBHFNT010000305">
    <property type="protein sequence ID" value="MFB2839405.1"/>
    <property type="molecule type" value="Genomic_DNA"/>
</dbReference>
<comment type="similarity">
    <text evidence="1">Belongs to the NAD(P)-dependent epimerase/dehydratase family.</text>
</comment>
<dbReference type="PRINTS" id="PR01713">
    <property type="entry name" value="NUCEPIMERASE"/>
</dbReference>